<dbReference type="Gene3D" id="3.40.50.300">
    <property type="entry name" value="P-loop containing nucleotide triphosphate hydrolases"/>
    <property type="match status" value="1"/>
</dbReference>
<keyword evidence="1" id="KW-0813">Transport</keyword>
<evidence type="ECO:0000256" key="3">
    <source>
        <dbReference type="ARBA" id="ARBA00022840"/>
    </source>
</evidence>
<dbReference type="EMBL" id="JAAXKY010000023">
    <property type="protein sequence ID" value="NMH77377.1"/>
    <property type="molecule type" value="Genomic_DNA"/>
</dbReference>
<keyword evidence="6" id="KW-1185">Reference proteome</keyword>
<evidence type="ECO:0000259" key="4">
    <source>
        <dbReference type="PROSITE" id="PS50893"/>
    </source>
</evidence>
<dbReference type="PANTHER" id="PTHR24220">
    <property type="entry name" value="IMPORT ATP-BINDING PROTEIN"/>
    <property type="match status" value="1"/>
</dbReference>
<gene>
    <name evidence="5" type="ORF">HF577_09795</name>
</gene>
<comment type="caution">
    <text evidence="5">The sequence shown here is derived from an EMBL/GenBank/DDBJ whole genome shotgun (WGS) entry which is preliminary data.</text>
</comment>
<reference evidence="5 6" key="1">
    <citation type="submission" date="2020-04" db="EMBL/GenBank/DDBJ databases">
        <authorList>
            <person name="Klaysubun C."/>
            <person name="Duangmal K."/>
            <person name="Lipun K."/>
        </authorList>
    </citation>
    <scope>NUCLEOTIDE SEQUENCE [LARGE SCALE GENOMIC DNA]</scope>
    <source>
        <strain evidence="5 6">JCM 11839</strain>
    </source>
</reference>
<dbReference type="InterPro" id="IPR015854">
    <property type="entry name" value="ABC_transpr_LolD-like"/>
</dbReference>
<keyword evidence="3 5" id="KW-0067">ATP-binding</keyword>
<dbReference type="InterPro" id="IPR003439">
    <property type="entry name" value="ABC_transporter-like_ATP-bd"/>
</dbReference>
<evidence type="ECO:0000256" key="2">
    <source>
        <dbReference type="ARBA" id="ARBA00022741"/>
    </source>
</evidence>
<dbReference type="GO" id="GO:0005524">
    <property type="term" value="F:ATP binding"/>
    <property type="evidence" value="ECO:0007669"/>
    <property type="project" value="UniProtKB-KW"/>
</dbReference>
<dbReference type="SUPFAM" id="SSF52540">
    <property type="entry name" value="P-loop containing nucleoside triphosphate hydrolases"/>
    <property type="match status" value="1"/>
</dbReference>
<accession>A0ABX1RBI3</accession>
<sequence length="290" mass="29903">MGDGPARPGVDGGAAAPGAVRHAGCAAVTGPLPPGADLRAPSRHLRPAIRAVDLVKVHGRGDAAVRALDGVDLAVPAARFTAIMGPSGSGKSTLLHLLAGLDNATSGQVLLGDTELGACSDAQLTALRRDRIGFVFQAFNLLPQLTAAQNIELPARLAGRRPDRAWRDTLVGLLGIGDRLTHRPTQLSGGQQQRVAVARALLGRPEVVFADEPTGNLDTASGHELLHLLRTSVRELGQTVVMVTHDPVAASFADEVVLLRDGRVAGSVPDPRPDSVLSALSALSGARAGI</sequence>
<dbReference type="PROSITE" id="PS50893">
    <property type="entry name" value="ABC_TRANSPORTER_2"/>
    <property type="match status" value="1"/>
</dbReference>
<dbReference type="InterPro" id="IPR003593">
    <property type="entry name" value="AAA+_ATPase"/>
</dbReference>
<dbReference type="Proteomes" id="UP001296706">
    <property type="component" value="Unassembled WGS sequence"/>
</dbReference>
<dbReference type="SMART" id="SM00382">
    <property type="entry name" value="AAA"/>
    <property type="match status" value="1"/>
</dbReference>
<keyword evidence="2" id="KW-0547">Nucleotide-binding</keyword>
<dbReference type="Pfam" id="PF00005">
    <property type="entry name" value="ABC_tran"/>
    <property type="match status" value="1"/>
</dbReference>
<dbReference type="InterPro" id="IPR017871">
    <property type="entry name" value="ABC_transporter-like_CS"/>
</dbReference>
<dbReference type="InterPro" id="IPR017911">
    <property type="entry name" value="MacB-like_ATP-bd"/>
</dbReference>
<dbReference type="PANTHER" id="PTHR24220:SF685">
    <property type="entry name" value="ABC TRANSPORTER RELATED"/>
    <property type="match status" value="1"/>
</dbReference>
<organism evidence="5 6">
    <name type="scientific">Pseudonocardia xinjiangensis</name>
    <dbReference type="NCBI Taxonomy" id="75289"/>
    <lineage>
        <taxon>Bacteria</taxon>
        <taxon>Bacillati</taxon>
        <taxon>Actinomycetota</taxon>
        <taxon>Actinomycetes</taxon>
        <taxon>Pseudonocardiales</taxon>
        <taxon>Pseudonocardiaceae</taxon>
        <taxon>Pseudonocardia</taxon>
    </lineage>
</organism>
<evidence type="ECO:0000313" key="6">
    <source>
        <dbReference type="Proteomes" id="UP001296706"/>
    </source>
</evidence>
<protein>
    <submittedName>
        <fullName evidence="5">ABC transporter ATP-binding protein</fullName>
    </submittedName>
</protein>
<dbReference type="InterPro" id="IPR027417">
    <property type="entry name" value="P-loop_NTPase"/>
</dbReference>
<evidence type="ECO:0000313" key="5">
    <source>
        <dbReference type="EMBL" id="NMH77377.1"/>
    </source>
</evidence>
<dbReference type="PROSITE" id="PS00211">
    <property type="entry name" value="ABC_TRANSPORTER_1"/>
    <property type="match status" value="1"/>
</dbReference>
<proteinExistence type="predicted"/>
<name>A0ABX1RBI3_9PSEU</name>
<dbReference type="CDD" id="cd03255">
    <property type="entry name" value="ABC_MJ0796_LolCDE_FtsE"/>
    <property type="match status" value="1"/>
</dbReference>
<evidence type="ECO:0000256" key="1">
    <source>
        <dbReference type="ARBA" id="ARBA00022448"/>
    </source>
</evidence>
<feature type="domain" description="ABC transporter" evidence="4">
    <location>
        <begin position="49"/>
        <end position="286"/>
    </location>
</feature>